<evidence type="ECO:0000313" key="2">
    <source>
        <dbReference type="EMBL" id="ACY47255.1"/>
    </source>
</evidence>
<keyword evidence="3" id="KW-1185">Reference proteome</keyword>
<proteinExistence type="predicted"/>
<reference evidence="2 3" key="1">
    <citation type="journal article" date="2009" name="Stand. Genomic Sci.">
        <title>Complete genome sequence of Rhodothermus marinus type strain (R-10).</title>
        <authorList>
            <person name="Nolan M."/>
            <person name="Tindall B.J."/>
            <person name="Pomrenke H."/>
            <person name="Lapidus A."/>
            <person name="Copeland A."/>
            <person name="Glavina Del Rio T."/>
            <person name="Lucas S."/>
            <person name="Chen F."/>
            <person name="Tice H."/>
            <person name="Cheng J.F."/>
            <person name="Saunders E."/>
            <person name="Han C."/>
            <person name="Bruce D."/>
            <person name="Goodwin L."/>
            <person name="Chain P."/>
            <person name="Pitluck S."/>
            <person name="Ovchinikova G."/>
            <person name="Pati A."/>
            <person name="Ivanova N."/>
            <person name="Mavromatis K."/>
            <person name="Chen A."/>
            <person name="Palaniappan K."/>
            <person name="Land M."/>
            <person name="Hauser L."/>
            <person name="Chang Y.J."/>
            <person name="Jeffries C.D."/>
            <person name="Brettin T."/>
            <person name="Goker M."/>
            <person name="Bristow J."/>
            <person name="Eisen J.A."/>
            <person name="Markowitz V."/>
            <person name="Hugenholtz P."/>
            <person name="Kyrpides N.C."/>
            <person name="Klenk H.P."/>
            <person name="Detter J.C."/>
        </authorList>
    </citation>
    <scope>NUCLEOTIDE SEQUENCE [LARGE SCALE GENOMIC DNA]</scope>
    <source>
        <strain evidence="3">ATCC 43812 / DSM 4252 / R-10</strain>
    </source>
</reference>
<dbReference type="RefSeq" id="WP_012842867.1">
    <property type="nucleotide sequence ID" value="NC_013501.1"/>
</dbReference>
<organism evidence="2 3">
    <name type="scientific">Rhodothermus marinus (strain ATCC 43812 / DSM 4252 / R-10)</name>
    <name type="common">Rhodothermus obamensis</name>
    <dbReference type="NCBI Taxonomy" id="518766"/>
    <lineage>
        <taxon>Bacteria</taxon>
        <taxon>Pseudomonadati</taxon>
        <taxon>Rhodothermota</taxon>
        <taxon>Rhodothermia</taxon>
        <taxon>Rhodothermales</taxon>
        <taxon>Rhodothermaceae</taxon>
        <taxon>Rhodothermus</taxon>
    </lineage>
</organism>
<evidence type="ECO:0000313" key="3">
    <source>
        <dbReference type="Proteomes" id="UP000002221"/>
    </source>
</evidence>
<evidence type="ECO:0000256" key="1">
    <source>
        <dbReference type="SAM" id="SignalP"/>
    </source>
</evidence>
<protein>
    <submittedName>
        <fullName evidence="2">Uncharacterized protein</fullName>
    </submittedName>
</protein>
<feature type="signal peptide" evidence="1">
    <location>
        <begin position="1"/>
        <end position="20"/>
    </location>
</feature>
<dbReference type="Proteomes" id="UP000002221">
    <property type="component" value="Chromosome"/>
</dbReference>
<sequence length="131" mass="14927">MRSVCSVLLLGLLSMVDALAQDAPRIFRFEGLLDRACPCPPGQVLATPPVDRAMILPPGPRFRPKMRTFRPAPGIRPHFRNLACRPLRPPAWLDSLQTKGLSLRSGERKRLLRFRFPDPWQSHADYARRSM</sequence>
<dbReference type="EMBL" id="CP001807">
    <property type="protein sequence ID" value="ACY47255.1"/>
    <property type="molecule type" value="Genomic_DNA"/>
</dbReference>
<dbReference type="AlphaFoldDB" id="D0ME31"/>
<gene>
    <name evidence="2" type="ordered locus">Rmar_0351</name>
</gene>
<accession>D0ME31</accession>
<keyword evidence="1" id="KW-0732">Signal</keyword>
<name>D0ME31_RHOM4</name>
<dbReference type="HOGENOM" id="CLU_1925952_0_0_10"/>
<dbReference type="KEGG" id="rmr:Rmar_0351"/>
<feature type="chain" id="PRO_5003011258" evidence="1">
    <location>
        <begin position="21"/>
        <end position="131"/>
    </location>
</feature>